<dbReference type="GO" id="GO:0000390">
    <property type="term" value="P:spliceosomal complex disassembly"/>
    <property type="evidence" value="ECO:0007669"/>
    <property type="project" value="InterPro"/>
</dbReference>
<feature type="compositionally biased region" description="Basic and acidic residues" evidence="14">
    <location>
        <begin position="200"/>
        <end position="213"/>
    </location>
</feature>
<feature type="compositionally biased region" description="Basic and acidic residues" evidence="14">
    <location>
        <begin position="84"/>
        <end position="104"/>
    </location>
</feature>
<dbReference type="GO" id="GO:0006886">
    <property type="term" value="P:intracellular protein transport"/>
    <property type="evidence" value="ECO:0007669"/>
    <property type="project" value="InterPro"/>
</dbReference>
<comment type="caution">
    <text evidence="16">The sequence shown here is derived from an EMBL/GenBank/DDBJ whole genome shotgun (WGS) entry which is preliminary data.</text>
</comment>
<dbReference type="Proteomes" id="UP000475862">
    <property type="component" value="Unassembled WGS sequence"/>
</dbReference>
<dbReference type="AlphaFoldDB" id="A0A6G0TLC6"/>
<evidence type="ECO:0000256" key="4">
    <source>
        <dbReference type="ARBA" id="ARBA00005263"/>
    </source>
</evidence>
<dbReference type="Pfam" id="PF01585">
    <property type="entry name" value="G-patch"/>
    <property type="match status" value="1"/>
</dbReference>
<name>A0A6G0TLC6_APHGL</name>
<evidence type="ECO:0000256" key="2">
    <source>
        <dbReference type="ARBA" id="ARBA00004180"/>
    </source>
</evidence>
<evidence type="ECO:0000256" key="8">
    <source>
        <dbReference type="ARBA" id="ARBA00023136"/>
    </source>
</evidence>
<keyword evidence="13" id="KW-0175">Coiled coil</keyword>
<evidence type="ECO:0000256" key="3">
    <source>
        <dbReference type="ARBA" id="ARBA00004277"/>
    </source>
</evidence>
<sequence>MSDDEMEKFEITDFDLDNEFNMNRPQRRLTKNQAIYGIWADEEGNDSDDEPSGFGGRRKNKDKKYKQNYTAPVSFVAGGVQQAGKEKKEIKTEENKDNEPHNLEDNISASSDEEKPAFSFDIDQELAGLRKKRSQVNSSLMNKGLGDWEKHTKGIGAKLLLGMGYQPGHGLGKKLQGILAPIEANLRKGRGAIGAYGPESKTKPMKVDGEKAADKSKDNKVLVSGWRKALKAEKTQYIYKTAEEVIEESKQPGQRKREFNELSRVKVIDMTGPEQRILSGYHAISGVKKPTDQWEIRKDKKYSNFDLPELLHNLNLLVEIAEQNIITNNQELCTSEDRLIVIEQETTKLGESINEKNKSIESLEKMIIVMESLNDALKKNMLDSNQAIKRLTEMKENYYPDYRLNGGSVFALSISQILIKEMLSTWNPLQDPTMPFVELKKWKELLTLDEPCAVGFQSSDEFQTLIWQEWVPQVQKACGQWKCRDYNSMLKLIEQSAELIPIDIINKVLENMILPKIQSEVEQWDPLTDIVPIHLWIHPWLPYLSKHFETIVYPTLRQKLSVALNAWHPSDSSAKLMLQPWINVFQQGYMEAFLIKNIVPKLQAALHAFVINPHHQQLDNWNWVNAWSDVLPLPTLVELLDQHFFPKWLKTLTMWINMNPNHEQISNWYTGWKSLIPPVIVEHPTIKGRFHSALDIMSRAVGGPSMPQPPPPPTIHGGLAEAVRTASQMPHGFKELVQKRCEERGILWMPMSGRFREAKQVYRCGARLQAFIDRGVLFVSQDGTNFAPMSFEVMDNFGDNFDDNDVDPAAEFLAREQTQLAGLEDDLNTPNVPIGVTQTLSNGSGSSFEIIDSAENQLTNSVNENGLTNGFTATNSDDDTSSPIIAPKIEREEPEKIKKWREEQKTRLEEKDADEEKKKEELRLVAKKELEEWYKIHKEQIAKTKDVNRESAINAEKQFVAESDEIEPGTEWDRISKLCDFNPKSSRASKDVTRMRSIILQLKQTPLKKSVSPAK</sequence>
<feature type="region of interest" description="Disordered" evidence="14">
    <location>
        <begin position="40"/>
        <end position="116"/>
    </location>
</feature>
<evidence type="ECO:0000256" key="13">
    <source>
        <dbReference type="SAM" id="Coils"/>
    </source>
</evidence>
<dbReference type="PANTHER" id="PTHR23329">
    <property type="entry name" value="TUFTELIN-INTERACTING PROTEIN 11-RELATED"/>
    <property type="match status" value="1"/>
</dbReference>
<evidence type="ECO:0000256" key="10">
    <source>
        <dbReference type="ARBA" id="ARBA00023187"/>
    </source>
</evidence>
<evidence type="ECO:0000256" key="11">
    <source>
        <dbReference type="ARBA" id="ARBA00023242"/>
    </source>
</evidence>
<evidence type="ECO:0000256" key="5">
    <source>
        <dbReference type="ARBA" id="ARBA00010900"/>
    </source>
</evidence>
<dbReference type="InterPro" id="IPR000996">
    <property type="entry name" value="Clathrin_L-chain"/>
</dbReference>
<protein>
    <recommendedName>
        <fullName evidence="15">G-patch domain-containing protein</fullName>
    </recommendedName>
</protein>
<dbReference type="InterPro" id="IPR000467">
    <property type="entry name" value="G_patch_dom"/>
</dbReference>
<dbReference type="SMART" id="SM00443">
    <property type="entry name" value="G_patch"/>
    <property type="match status" value="1"/>
</dbReference>
<keyword evidence="10" id="KW-0508">mRNA splicing</keyword>
<feature type="compositionally biased region" description="Acidic residues" evidence="14">
    <location>
        <begin position="40"/>
        <end position="51"/>
    </location>
</feature>
<dbReference type="GO" id="GO:0005198">
    <property type="term" value="F:structural molecule activity"/>
    <property type="evidence" value="ECO:0007669"/>
    <property type="project" value="InterPro"/>
</dbReference>
<dbReference type="GO" id="GO:0071008">
    <property type="term" value="C:U2-type post-mRNA release spliceosomal complex"/>
    <property type="evidence" value="ECO:0007669"/>
    <property type="project" value="TreeGrafter"/>
</dbReference>
<reference evidence="16 17" key="1">
    <citation type="submission" date="2019-08" db="EMBL/GenBank/DDBJ databases">
        <title>The genome of the soybean aphid Biotype 1, its phylome, world population structure and adaptation to the North American continent.</title>
        <authorList>
            <person name="Giordano R."/>
            <person name="Donthu R.K."/>
            <person name="Hernandez A.G."/>
            <person name="Wright C.L."/>
            <person name="Zimin A.V."/>
        </authorList>
    </citation>
    <scope>NUCLEOTIDE SEQUENCE [LARGE SCALE GENOMIC DNA]</scope>
    <source>
        <tissue evidence="16">Whole aphids</tissue>
    </source>
</reference>
<feature type="compositionally biased region" description="Basic residues" evidence="14">
    <location>
        <begin position="56"/>
        <end position="66"/>
    </location>
</feature>
<proteinExistence type="inferred from homology"/>
<comment type="subcellular location">
    <subcellularLocation>
        <location evidence="2">Cytoplasmic vesicle membrane</location>
        <topology evidence="2">Peripheral membrane protein</topology>
        <orientation evidence="2">Cytoplasmic side</orientation>
    </subcellularLocation>
    <subcellularLocation>
        <location evidence="3">Membrane</location>
        <location evidence="3">Coated pit</location>
        <topology evidence="3">Peripheral membrane protein</topology>
        <orientation evidence="3">Cytoplasmic side</orientation>
    </subcellularLocation>
    <subcellularLocation>
        <location evidence="1">Nucleus</location>
    </subcellularLocation>
</comment>
<evidence type="ECO:0000256" key="1">
    <source>
        <dbReference type="ARBA" id="ARBA00004123"/>
    </source>
</evidence>
<dbReference type="OrthoDB" id="4822at2759"/>
<evidence type="ECO:0000256" key="14">
    <source>
        <dbReference type="SAM" id="MobiDB-lite"/>
    </source>
</evidence>
<keyword evidence="17" id="KW-1185">Reference proteome</keyword>
<dbReference type="PROSITE" id="PS50174">
    <property type="entry name" value="G_PATCH"/>
    <property type="match status" value="1"/>
</dbReference>
<dbReference type="Pfam" id="PF12457">
    <property type="entry name" value="TIP_N"/>
    <property type="match status" value="1"/>
</dbReference>
<dbReference type="GO" id="GO:0003676">
    <property type="term" value="F:nucleic acid binding"/>
    <property type="evidence" value="ECO:0007669"/>
    <property type="project" value="InterPro"/>
</dbReference>
<evidence type="ECO:0000256" key="7">
    <source>
        <dbReference type="ARBA" id="ARBA00022728"/>
    </source>
</evidence>
<feature type="region of interest" description="Disordered" evidence="14">
    <location>
        <begin position="870"/>
        <end position="893"/>
    </location>
</feature>
<dbReference type="Pfam" id="PF01086">
    <property type="entry name" value="Clathrin_lg_ch"/>
    <property type="match status" value="1"/>
</dbReference>
<feature type="domain" description="G-patch" evidence="15">
    <location>
        <begin position="152"/>
        <end position="198"/>
    </location>
</feature>
<evidence type="ECO:0000313" key="17">
    <source>
        <dbReference type="Proteomes" id="UP000475862"/>
    </source>
</evidence>
<dbReference type="PANTHER" id="PTHR23329:SF1">
    <property type="entry name" value="TUFTELIN-INTERACTING PROTEIN 11"/>
    <property type="match status" value="1"/>
</dbReference>
<keyword evidence="11" id="KW-0539">Nucleus</keyword>
<dbReference type="GO" id="GO:0016192">
    <property type="term" value="P:vesicle-mediated transport"/>
    <property type="evidence" value="ECO:0007669"/>
    <property type="project" value="InterPro"/>
</dbReference>
<dbReference type="InterPro" id="IPR022159">
    <property type="entry name" value="STIP/TFIP11_N"/>
</dbReference>
<keyword evidence="12" id="KW-0968">Cytoplasmic vesicle</keyword>
<keyword evidence="9" id="KW-0168">Coated pit</keyword>
<gene>
    <name evidence="16" type="ORF">AGLY_008069</name>
</gene>
<keyword evidence="6" id="KW-0507">mRNA processing</keyword>
<dbReference type="Pfam" id="PF07842">
    <property type="entry name" value="GCFC"/>
    <property type="match status" value="1"/>
</dbReference>
<keyword evidence="7" id="KW-0747">Spliceosome</keyword>
<accession>A0A6G0TLC6</accession>
<dbReference type="EMBL" id="VYZN01000027">
    <property type="protein sequence ID" value="KAE9534777.1"/>
    <property type="molecule type" value="Genomic_DNA"/>
</dbReference>
<evidence type="ECO:0000313" key="16">
    <source>
        <dbReference type="EMBL" id="KAE9534777.1"/>
    </source>
</evidence>
<dbReference type="InterPro" id="IPR045211">
    <property type="entry name" value="TFP11/STIP/Ntr1"/>
</dbReference>
<dbReference type="GO" id="GO:0030130">
    <property type="term" value="C:clathrin coat of trans-Golgi network vesicle"/>
    <property type="evidence" value="ECO:0007669"/>
    <property type="project" value="InterPro"/>
</dbReference>
<comment type="similarity">
    <text evidence="5">Belongs to the TFP11/STIP family.</text>
</comment>
<feature type="region of interest" description="Disordered" evidence="14">
    <location>
        <begin position="193"/>
        <end position="213"/>
    </location>
</feature>
<dbReference type="GO" id="GO:0030132">
    <property type="term" value="C:clathrin coat of coated pit"/>
    <property type="evidence" value="ECO:0007669"/>
    <property type="project" value="InterPro"/>
</dbReference>
<feature type="coiled-coil region" evidence="13">
    <location>
        <begin position="360"/>
        <end position="394"/>
    </location>
</feature>
<evidence type="ECO:0000259" key="15">
    <source>
        <dbReference type="PROSITE" id="PS50174"/>
    </source>
</evidence>
<evidence type="ECO:0000256" key="6">
    <source>
        <dbReference type="ARBA" id="ARBA00022664"/>
    </source>
</evidence>
<evidence type="ECO:0000256" key="9">
    <source>
        <dbReference type="ARBA" id="ARBA00023176"/>
    </source>
</evidence>
<organism evidence="16 17">
    <name type="scientific">Aphis glycines</name>
    <name type="common">Soybean aphid</name>
    <dbReference type="NCBI Taxonomy" id="307491"/>
    <lineage>
        <taxon>Eukaryota</taxon>
        <taxon>Metazoa</taxon>
        <taxon>Ecdysozoa</taxon>
        <taxon>Arthropoda</taxon>
        <taxon>Hexapoda</taxon>
        <taxon>Insecta</taxon>
        <taxon>Pterygota</taxon>
        <taxon>Neoptera</taxon>
        <taxon>Paraneoptera</taxon>
        <taxon>Hemiptera</taxon>
        <taxon>Sternorrhyncha</taxon>
        <taxon>Aphidomorpha</taxon>
        <taxon>Aphidoidea</taxon>
        <taxon>Aphididae</taxon>
        <taxon>Aphidini</taxon>
        <taxon>Aphis</taxon>
        <taxon>Aphis</taxon>
    </lineage>
</organism>
<dbReference type="InterPro" id="IPR022783">
    <property type="entry name" value="GCFC_dom"/>
</dbReference>
<evidence type="ECO:0000256" key="12">
    <source>
        <dbReference type="ARBA" id="ARBA00023329"/>
    </source>
</evidence>
<comment type="similarity">
    <text evidence="4">Belongs to the clathrin light chain family.</text>
</comment>
<keyword evidence="8" id="KW-0472">Membrane</keyword>